<evidence type="ECO:0000259" key="6">
    <source>
        <dbReference type="Pfam" id="PF01368"/>
    </source>
</evidence>
<dbReference type="Pfam" id="PF01368">
    <property type="entry name" value="DHH"/>
    <property type="match status" value="1"/>
</dbReference>
<evidence type="ECO:0000313" key="10">
    <source>
        <dbReference type="Proteomes" id="UP000733611"/>
    </source>
</evidence>
<comment type="similarity">
    <text evidence="1">Belongs to the RecJ family.</text>
</comment>
<dbReference type="PANTHER" id="PTHR30255">
    <property type="entry name" value="SINGLE-STRANDED-DNA-SPECIFIC EXONUCLEASE RECJ"/>
    <property type="match status" value="1"/>
</dbReference>
<feature type="domain" description="RecJ OB" evidence="8">
    <location>
        <begin position="600"/>
        <end position="703"/>
    </location>
</feature>
<dbReference type="Pfam" id="PF17768">
    <property type="entry name" value="RecJ_OB"/>
    <property type="match status" value="1"/>
</dbReference>
<keyword evidence="4" id="KW-0378">Hydrolase</keyword>
<dbReference type="InterPro" id="IPR038763">
    <property type="entry name" value="DHH_sf"/>
</dbReference>
<feature type="domain" description="DDH" evidence="6">
    <location>
        <begin position="69"/>
        <end position="230"/>
    </location>
</feature>
<dbReference type="InterPro" id="IPR041122">
    <property type="entry name" value="RecJ_OB"/>
</dbReference>
<gene>
    <name evidence="9" type="ORF">H9847_08980</name>
</gene>
<proteinExistence type="inferred from homology"/>
<dbReference type="GO" id="GO:0004527">
    <property type="term" value="F:exonuclease activity"/>
    <property type="evidence" value="ECO:0007669"/>
    <property type="project" value="UniProtKB-KW"/>
</dbReference>
<dbReference type="EMBL" id="JAHLFE010000186">
    <property type="protein sequence ID" value="MBU3844975.1"/>
    <property type="molecule type" value="Genomic_DNA"/>
</dbReference>
<dbReference type="Gene3D" id="3.90.1640.30">
    <property type="match status" value="1"/>
</dbReference>
<protein>
    <recommendedName>
        <fullName evidence="2">Single-stranded-DNA-specific exonuclease RecJ</fullName>
    </recommendedName>
</protein>
<sequence>MIVTRRKHVDDSALVPFIGDPLLRQILADRGVQTPHDLDTELQGLLRPTFKDIDKAAAIIATAIMEQQHILIAGDYDVDGMTGTALGLRCLKAFGHDPDRAHFYVPSRYEHGYGLNTDVIKKFQQEQVTLVITVDNGITAHEAVAAAHEAGMKVVITDHHEVQNTIPAAEAVVDPKRPDDDFASKNLCGVGVLFYVMSKVRSTLVEHGYYPDFSHAPSMGQFLDLVAVGTIGDVMALDNNNRRIVKAGLNLMRQGRCCVGLVALMMHSKIDSNKVNTIDLGFKICPRFNAATRIKIATNPAIDLLLCDDLNQAMQLATQLDLCNRRRLDHEQVMLARANELYDDLAARFAATAAAEAPIAATAIPAAVAGLLGTGDSMMSSSVPSAETGAMAADDLAQEGLAELVPAGLSTSNLMEQEQEQEQGQVTSDKTPQLAGVVLFDPCFMSGLVGLVANRLKERLHKPCFIFSGDMGVGIDGGLQVMLGVNSTQELEALKLQNHGMGPEPVHEYNTFSEALRAQLQHLDPETHIVGSGRSVEGLDLMEVFAYIKSKAPDIIVAGGGHAVAAGATIKLKDLPQFTQLFNEGCAQCNHEEQVVGAMTDGALPDTHLCLAFARDLEQLGPWGKEFEEPTFDGEFHIDSCNIVGNRHLRLKLRTAGQHVVEAIKFWASVQEKAILPDTNVRVIYKLAVDRYNNNERLQLVVDALEPI</sequence>
<reference evidence="9" key="2">
    <citation type="submission" date="2021-04" db="EMBL/GenBank/DDBJ databases">
        <authorList>
            <person name="Gilroy R."/>
        </authorList>
    </citation>
    <scope>NUCLEOTIDE SEQUENCE</scope>
    <source>
        <strain evidence="9">378</strain>
    </source>
</reference>
<evidence type="ECO:0000259" key="7">
    <source>
        <dbReference type="Pfam" id="PF02272"/>
    </source>
</evidence>
<keyword evidence="3" id="KW-0540">Nuclease</keyword>
<dbReference type="Gene3D" id="3.10.310.30">
    <property type="match status" value="1"/>
</dbReference>
<name>A0A948WYM9_9GAMM</name>
<feature type="domain" description="DHHA1" evidence="7">
    <location>
        <begin position="526"/>
        <end position="584"/>
    </location>
</feature>
<keyword evidence="5" id="KW-0269">Exonuclease</keyword>
<evidence type="ECO:0000256" key="3">
    <source>
        <dbReference type="ARBA" id="ARBA00022722"/>
    </source>
</evidence>
<dbReference type="PANTHER" id="PTHR30255:SF2">
    <property type="entry name" value="SINGLE-STRANDED-DNA-SPECIFIC EXONUCLEASE RECJ"/>
    <property type="match status" value="1"/>
</dbReference>
<reference evidence="9" key="1">
    <citation type="journal article" date="2021" name="PeerJ">
        <title>Extensive microbial diversity within the chicken gut microbiome revealed by metagenomics and culture.</title>
        <authorList>
            <person name="Gilroy R."/>
            <person name="Ravi A."/>
            <person name="Getino M."/>
            <person name="Pursley I."/>
            <person name="Horton D.L."/>
            <person name="Alikhan N.F."/>
            <person name="Baker D."/>
            <person name="Gharbi K."/>
            <person name="Hall N."/>
            <person name="Watson M."/>
            <person name="Adriaenssens E.M."/>
            <person name="Foster-Nyarko E."/>
            <person name="Jarju S."/>
            <person name="Secka A."/>
            <person name="Antonio M."/>
            <person name="Oren A."/>
            <person name="Chaudhuri R.R."/>
            <person name="La Ragione R."/>
            <person name="Hildebrand F."/>
            <person name="Pallen M.J."/>
        </authorList>
    </citation>
    <scope>NUCLEOTIDE SEQUENCE</scope>
    <source>
        <strain evidence="9">378</strain>
    </source>
</reference>
<dbReference type="Pfam" id="PF02272">
    <property type="entry name" value="DHHA1"/>
    <property type="match status" value="1"/>
</dbReference>
<dbReference type="AlphaFoldDB" id="A0A948WYM9"/>
<dbReference type="Proteomes" id="UP000733611">
    <property type="component" value="Unassembled WGS sequence"/>
</dbReference>
<accession>A0A948WYM9</accession>
<dbReference type="GO" id="GO:0003676">
    <property type="term" value="F:nucleic acid binding"/>
    <property type="evidence" value="ECO:0007669"/>
    <property type="project" value="InterPro"/>
</dbReference>
<evidence type="ECO:0000256" key="5">
    <source>
        <dbReference type="ARBA" id="ARBA00022839"/>
    </source>
</evidence>
<dbReference type="InterPro" id="IPR051673">
    <property type="entry name" value="SSDNA_exonuclease_RecJ"/>
</dbReference>
<comment type="caution">
    <text evidence="9">The sequence shown here is derived from an EMBL/GenBank/DDBJ whole genome shotgun (WGS) entry which is preliminary data.</text>
</comment>
<dbReference type="SUPFAM" id="SSF64182">
    <property type="entry name" value="DHH phosphoesterases"/>
    <property type="match status" value="2"/>
</dbReference>
<dbReference type="InterPro" id="IPR001667">
    <property type="entry name" value="DDH_dom"/>
</dbReference>
<evidence type="ECO:0000256" key="1">
    <source>
        <dbReference type="ARBA" id="ARBA00005915"/>
    </source>
</evidence>
<dbReference type="InterPro" id="IPR003156">
    <property type="entry name" value="DHHA1_dom"/>
</dbReference>
<evidence type="ECO:0000256" key="4">
    <source>
        <dbReference type="ARBA" id="ARBA00022801"/>
    </source>
</evidence>
<evidence type="ECO:0000259" key="8">
    <source>
        <dbReference type="Pfam" id="PF17768"/>
    </source>
</evidence>
<evidence type="ECO:0000313" key="9">
    <source>
        <dbReference type="EMBL" id="MBU3844975.1"/>
    </source>
</evidence>
<evidence type="ECO:0000256" key="2">
    <source>
        <dbReference type="ARBA" id="ARBA00019841"/>
    </source>
</evidence>
<organism evidence="9 10">
    <name type="scientific">Candidatus Anaerobiospirillum pullicola</name>
    <dbReference type="NCBI Taxonomy" id="2838451"/>
    <lineage>
        <taxon>Bacteria</taxon>
        <taxon>Pseudomonadati</taxon>
        <taxon>Pseudomonadota</taxon>
        <taxon>Gammaproteobacteria</taxon>
        <taxon>Aeromonadales</taxon>
        <taxon>Succinivibrionaceae</taxon>
        <taxon>Anaerobiospirillum</taxon>
    </lineage>
</organism>